<keyword evidence="3" id="KW-1185">Reference proteome</keyword>
<accession>A0ABY4TWN3</accession>
<evidence type="ECO:0000256" key="1">
    <source>
        <dbReference type="SAM" id="Phobius"/>
    </source>
</evidence>
<feature type="transmembrane region" description="Helical" evidence="1">
    <location>
        <begin position="93"/>
        <end position="120"/>
    </location>
</feature>
<name>A0ABY4TWN3_9SPHN</name>
<evidence type="ECO:0000313" key="2">
    <source>
        <dbReference type="EMBL" id="URW76808.1"/>
    </source>
</evidence>
<reference evidence="2" key="1">
    <citation type="submission" date="2022-05" db="EMBL/GenBank/DDBJ databases">
        <title>Sphingomonas sp. strain RMG20 Genome sequencing and assembly.</title>
        <authorList>
            <person name="Kim I."/>
        </authorList>
    </citation>
    <scope>NUCLEOTIDE SEQUENCE</scope>
    <source>
        <strain evidence="2">RMG20</strain>
    </source>
</reference>
<sequence>MIPAFDWERDYGPLYRACPDAFWLAPDADDLLPTPDRAAPQWTLVTRFEDIDPPSVHHGKTAATMACLTAGPIFLAFTMFAEVAGRSGMVAGLGVAAISLFLAPFTMAIGAFLAAIPVTFGTLILGELGLTRAPWRRPLLWTAVGTAIGIVIAAMFANESLVAATALIFTSAASARIARSVIRWEGAEPA</sequence>
<feature type="transmembrane region" description="Helical" evidence="1">
    <location>
        <begin position="62"/>
        <end position="81"/>
    </location>
</feature>
<dbReference type="Proteomes" id="UP001055580">
    <property type="component" value="Chromosome"/>
</dbReference>
<keyword evidence="1" id="KW-0472">Membrane</keyword>
<gene>
    <name evidence="2" type="ORF">M9980_06335</name>
</gene>
<dbReference type="RefSeq" id="WP_250754521.1">
    <property type="nucleotide sequence ID" value="NZ_CP098401.1"/>
</dbReference>
<evidence type="ECO:0000313" key="3">
    <source>
        <dbReference type="Proteomes" id="UP001055580"/>
    </source>
</evidence>
<dbReference type="EMBL" id="CP098401">
    <property type="protein sequence ID" value="URW76808.1"/>
    <property type="molecule type" value="Genomic_DNA"/>
</dbReference>
<feature type="transmembrane region" description="Helical" evidence="1">
    <location>
        <begin position="140"/>
        <end position="169"/>
    </location>
</feature>
<organism evidence="2 3">
    <name type="scientific">Sphingomonas donggukensis</name>
    <dbReference type="NCBI Taxonomy" id="2949093"/>
    <lineage>
        <taxon>Bacteria</taxon>
        <taxon>Pseudomonadati</taxon>
        <taxon>Pseudomonadota</taxon>
        <taxon>Alphaproteobacteria</taxon>
        <taxon>Sphingomonadales</taxon>
        <taxon>Sphingomonadaceae</taxon>
        <taxon>Sphingomonas</taxon>
    </lineage>
</organism>
<protein>
    <submittedName>
        <fullName evidence="2">Uncharacterized protein</fullName>
    </submittedName>
</protein>
<keyword evidence="1" id="KW-0812">Transmembrane</keyword>
<proteinExistence type="predicted"/>
<keyword evidence="1" id="KW-1133">Transmembrane helix</keyword>